<dbReference type="PROSITE" id="PS50082">
    <property type="entry name" value="WD_REPEATS_2"/>
    <property type="match status" value="1"/>
</dbReference>
<dbReference type="PROSITE" id="PS00678">
    <property type="entry name" value="WD_REPEATS_1"/>
    <property type="match status" value="1"/>
</dbReference>
<sequence>MEKVELCFDCLQCQIATDFSEKLAFSYALAHSPLPFASNAVVQFSNRDGDVSPQFVLTYLPIRQGDCFTKYINEHCPEELTGNNEETKDNTPLSVLKQDQQEVVNDICVLASTERTASCDGTIHVWNSQSGKNISVITEHAENTRQYGSSLTSVSRIHSEQANMLDFSSLGSGILSSTYDGSLYTCMHHLETVNRLVAGTGNGSLRFIDIDQGQKLHLWRSDPVETSFPSLISSICSCGSTKMQANEGAASPSWIAAGLSSGHCRLLDMRSGNIITSWQAHEGYVTKLAAPEDHLLVSSSLDKTLRVWDLRKNSVSPLILFRGHSDGVSGFSVWGQDVISISRSKIGLSSLSQQCFFYDLFMYLMELSCAQDGQHRITPQHLYMADRESRNMSVLSNITILPFSRLFLVGTEDGYLKVCC</sequence>
<name>A0A2U1Q7D9_ARTAN</name>
<dbReference type="EMBL" id="PKPP01000349">
    <property type="protein sequence ID" value="PWA93883.1"/>
    <property type="molecule type" value="Genomic_DNA"/>
</dbReference>
<feature type="repeat" description="WD" evidence="3">
    <location>
        <begin position="278"/>
        <end position="318"/>
    </location>
</feature>
<dbReference type="InterPro" id="IPR015943">
    <property type="entry name" value="WD40/YVTN_repeat-like_dom_sf"/>
</dbReference>
<protein>
    <submittedName>
        <fullName evidence="4">Uncharacterized protein</fullName>
    </submittedName>
</protein>
<dbReference type="PROSITE" id="PS50294">
    <property type="entry name" value="WD_REPEATS_REGION"/>
    <property type="match status" value="1"/>
</dbReference>
<dbReference type="SMART" id="SM00320">
    <property type="entry name" value="WD40"/>
    <property type="match status" value="4"/>
</dbReference>
<dbReference type="InterPro" id="IPR036322">
    <property type="entry name" value="WD40_repeat_dom_sf"/>
</dbReference>
<evidence type="ECO:0000313" key="4">
    <source>
        <dbReference type="EMBL" id="PWA93883.1"/>
    </source>
</evidence>
<keyword evidence="5" id="KW-1185">Reference proteome</keyword>
<accession>A0A2U1Q7D9</accession>
<comment type="caution">
    <text evidence="4">The sequence shown here is derived from an EMBL/GenBank/DDBJ whole genome shotgun (WGS) entry which is preliminary data.</text>
</comment>
<evidence type="ECO:0000313" key="5">
    <source>
        <dbReference type="Proteomes" id="UP000245207"/>
    </source>
</evidence>
<dbReference type="InterPro" id="IPR019775">
    <property type="entry name" value="WD40_repeat_CS"/>
</dbReference>
<dbReference type="InterPro" id="IPR001680">
    <property type="entry name" value="WD40_rpt"/>
</dbReference>
<dbReference type="SUPFAM" id="SSF50978">
    <property type="entry name" value="WD40 repeat-like"/>
    <property type="match status" value="1"/>
</dbReference>
<dbReference type="STRING" id="35608.A0A2U1Q7D9"/>
<reference evidence="4 5" key="1">
    <citation type="journal article" date="2018" name="Mol. Plant">
        <title>The genome of Artemisia annua provides insight into the evolution of Asteraceae family and artemisinin biosynthesis.</title>
        <authorList>
            <person name="Shen Q."/>
            <person name="Zhang L."/>
            <person name="Liao Z."/>
            <person name="Wang S."/>
            <person name="Yan T."/>
            <person name="Shi P."/>
            <person name="Liu M."/>
            <person name="Fu X."/>
            <person name="Pan Q."/>
            <person name="Wang Y."/>
            <person name="Lv Z."/>
            <person name="Lu X."/>
            <person name="Zhang F."/>
            <person name="Jiang W."/>
            <person name="Ma Y."/>
            <person name="Chen M."/>
            <person name="Hao X."/>
            <person name="Li L."/>
            <person name="Tang Y."/>
            <person name="Lv G."/>
            <person name="Zhou Y."/>
            <person name="Sun X."/>
            <person name="Brodelius P.E."/>
            <person name="Rose J.K.C."/>
            <person name="Tang K."/>
        </authorList>
    </citation>
    <scope>NUCLEOTIDE SEQUENCE [LARGE SCALE GENOMIC DNA]</scope>
    <source>
        <strain evidence="5">cv. Huhao1</strain>
        <tissue evidence="4">Leaf</tissue>
    </source>
</reference>
<proteinExistence type="predicted"/>
<keyword evidence="1 3" id="KW-0853">WD repeat</keyword>
<dbReference type="Proteomes" id="UP000245207">
    <property type="component" value="Unassembled WGS sequence"/>
</dbReference>
<organism evidence="4 5">
    <name type="scientific">Artemisia annua</name>
    <name type="common">Sweet wormwood</name>
    <dbReference type="NCBI Taxonomy" id="35608"/>
    <lineage>
        <taxon>Eukaryota</taxon>
        <taxon>Viridiplantae</taxon>
        <taxon>Streptophyta</taxon>
        <taxon>Embryophyta</taxon>
        <taxon>Tracheophyta</taxon>
        <taxon>Spermatophyta</taxon>
        <taxon>Magnoliopsida</taxon>
        <taxon>eudicotyledons</taxon>
        <taxon>Gunneridae</taxon>
        <taxon>Pentapetalae</taxon>
        <taxon>asterids</taxon>
        <taxon>campanulids</taxon>
        <taxon>Asterales</taxon>
        <taxon>Asteraceae</taxon>
        <taxon>Asteroideae</taxon>
        <taxon>Anthemideae</taxon>
        <taxon>Artemisiinae</taxon>
        <taxon>Artemisia</taxon>
    </lineage>
</organism>
<dbReference type="Gene3D" id="2.130.10.10">
    <property type="entry name" value="YVTN repeat-like/Quinoprotein amine dehydrogenase"/>
    <property type="match status" value="2"/>
</dbReference>
<evidence type="ECO:0000256" key="2">
    <source>
        <dbReference type="ARBA" id="ARBA00022737"/>
    </source>
</evidence>
<dbReference type="InterPro" id="IPR052651">
    <property type="entry name" value="WDR81"/>
</dbReference>
<dbReference type="PANTHER" id="PTHR44662:SF1">
    <property type="entry name" value="WD REPEAT-CONTAINING PROTEIN 81"/>
    <property type="match status" value="1"/>
</dbReference>
<dbReference type="PANTHER" id="PTHR44662">
    <property type="entry name" value="WD REPEAT-CONTAINING PROTEIN 81"/>
    <property type="match status" value="1"/>
</dbReference>
<dbReference type="Pfam" id="PF00400">
    <property type="entry name" value="WD40"/>
    <property type="match status" value="1"/>
</dbReference>
<evidence type="ECO:0000256" key="1">
    <source>
        <dbReference type="ARBA" id="ARBA00022574"/>
    </source>
</evidence>
<keyword evidence="2" id="KW-0677">Repeat</keyword>
<dbReference type="OrthoDB" id="25906at2759"/>
<gene>
    <name evidence="4" type="ORF">CTI12_AA065370</name>
</gene>
<dbReference type="AlphaFoldDB" id="A0A2U1Q7D9"/>
<evidence type="ECO:0000256" key="3">
    <source>
        <dbReference type="PROSITE-ProRule" id="PRU00221"/>
    </source>
</evidence>